<reference evidence="2 3" key="1">
    <citation type="journal article" date="2012" name="J. Bacteriol.">
        <title>Draft genome sequence of the cyanide-utilizing bacterium Pseudomonas fluorescens strain NCIMB 11764.</title>
        <authorList>
            <person name="Vilo C.A."/>
            <person name="Benedik M.J."/>
            <person name="Kunz D.A."/>
            <person name="Dong Q."/>
        </authorList>
    </citation>
    <scope>NUCLEOTIDE SEQUENCE [LARGE SCALE GENOMIC DNA]</scope>
    <source>
        <strain evidence="2 3">NCIMB 11764</strain>
    </source>
</reference>
<dbReference type="PANTHER" id="PTHR43792">
    <property type="entry name" value="GNAT FAMILY, PUTATIVE (AFU_ORTHOLOGUE AFUA_3G00765)-RELATED-RELATED"/>
    <property type="match status" value="1"/>
</dbReference>
<keyword evidence="2" id="KW-0808">Transferase</keyword>
<accession>A0A0K1QZ62</accession>
<gene>
    <name evidence="2" type="ORF">B723_25440</name>
</gene>
<dbReference type="InterPro" id="IPR016181">
    <property type="entry name" value="Acyl_CoA_acyltransferase"/>
</dbReference>
<sequence length="166" mass="18467">MKPVRIRTLESTDAEALLTFELDNREWFERHIDARDAAFYSTRGVTEHITAYLSDYAAGTWHPFVIEDAGRKIVGRANLKGIDTAERSAEVGYRIAQSACGQGLATQAVEHLIQEARLRWNLKQLVANVYAANIGSAKVLARCGFLIEHPSGQEGTAQEYRFGLSI</sequence>
<dbReference type="OrthoDB" id="9801656at2"/>
<dbReference type="PANTHER" id="PTHR43792:SF1">
    <property type="entry name" value="N-ACETYLTRANSFERASE DOMAIN-CONTAINING PROTEIN"/>
    <property type="match status" value="1"/>
</dbReference>
<dbReference type="InterPro" id="IPR051531">
    <property type="entry name" value="N-acetyltransferase"/>
</dbReference>
<evidence type="ECO:0000259" key="1">
    <source>
        <dbReference type="PROSITE" id="PS51186"/>
    </source>
</evidence>
<feature type="domain" description="N-acetyltransferase" evidence="1">
    <location>
        <begin position="4"/>
        <end position="166"/>
    </location>
</feature>
<protein>
    <submittedName>
        <fullName evidence="2">Acetyltransferase</fullName>
    </submittedName>
</protein>
<dbReference type="InterPro" id="IPR000182">
    <property type="entry name" value="GNAT_dom"/>
</dbReference>
<dbReference type="Proteomes" id="UP000017175">
    <property type="component" value="Chromosome"/>
</dbReference>
<dbReference type="Gene3D" id="3.40.630.30">
    <property type="match status" value="1"/>
</dbReference>
<proteinExistence type="predicted"/>
<evidence type="ECO:0000313" key="3">
    <source>
        <dbReference type="Proteomes" id="UP000017175"/>
    </source>
</evidence>
<dbReference type="SUPFAM" id="SSF55729">
    <property type="entry name" value="Acyl-CoA N-acyltransferases (Nat)"/>
    <property type="match status" value="1"/>
</dbReference>
<dbReference type="PROSITE" id="PS51186">
    <property type="entry name" value="GNAT"/>
    <property type="match status" value="1"/>
</dbReference>
<dbReference type="EMBL" id="CP010945">
    <property type="protein sequence ID" value="AKV10957.1"/>
    <property type="molecule type" value="Genomic_DNA"/>
</dbReference>
<dbReference type="eggNOG" id="COG1670">
    <property type="taxonomic scope" value="Bacteria"/>
</dbReference>
<dbReference type="AlphaFoldDB" id="A0A0K1QZ62"/>
<dbReference type="GO" id="GO:0016747">
    <property type="term" value="F:acyltransferase activity, transferring groups other than amino-acyl groups"/>
    <property type="evidence" value="ECO:0007669"/>
    <property type="project" value="InterPro"/>
</dbReference>
<dbReference type="Pfam" id="PF13302">
    <property type="entry name" value="Acetyltransf_3"/>
    <property type="match status" value="1"/>
</dbReference>
<organism evidence="2 3">
    <name type="scientific">Pseudomonas fluorescens NCIMB 11764</name>
    <dbReference type="NCBI Taxonomy" id="1221522"/>
    <lineage>
        <taxon>Bacteria</taxon>
        <taxon>Pseudomonadati</taxon>
        <taxon>Pseudomonadota</taxon>
        <taxon>Gammaproteobacteria</taxon>
        <taxon>Pseudomonadales</taxon>
        <taxon>Pseudomonadaceae</taxon>
        <taxon>Pseudomonas</taxon>
    </lineage>
</organism>
<name>A0A0K1QZ62_PSEFL</name>
<dbReference type="RefSeq" id="WP_031318794.1">
    <property type="nucleotide sequence ID" value="NZ_CP010945.1"/>
</dbReference>
<evidence type="ECO:0000313" key="2">
    <source>
        <dbReference type="EMBL" id="AKV10957.1"/>
    </source>
</evidence>